<protein>
    <submittedName>
        <fullName evidence="1">Uncharacterized protein</fullName>
    </submittedName>
</protein>
<dbReference type="AlphaFoldDB" id="A0AAV4TY31"/>
<gene>
    <name evidence="1" type="ORF">CDAR_23791</name>
</gene>
<organism evidence="1 2">
    <name type="scientific">Caerostris darwini</name>
    <dbReference type="NCBI Taxonomy" id="1538125"/>
    <lineage>
        <taxon>Eukaryota</taxon>
        <taxon>Metazoa</taxon>
        <taxon>Ecdysozoa</taxon>
        <taxon>Arthropoda</taxon>
        <taxon>Chelicerata</taxon>
        <taxon>Arachnida</taxon>
        <taxon>Araneae</taxon>
        <taxon>Araneomorphae</taxon>
        <taxon>Entelegynae</taxon>
        <taxon>Araneoidea</taxon>
        <taxon>Araneidae</taxon>
        <taxon>Caerostris</taxon>
    </lineage>
</organism>
<keyword evidence="2" id="KW-1185">Reference proteome</keyword>
<evidence type="ECO:0000313" key="1">
    <source>
        <dbReference type="EMBL" id="GIY50909.1"/>
    </source>
</evidence>
<comment type="caution">
    <text evidence="1">The sequence shown here is derived from an EMBL/GenBank/DDBJ whole genome shotgun (WGS) entry which is preliminary data.</text>
</comment>
<dbReference type="EMBL" id="BPLQ01010473">
    <property type="protein sequence ID" value="GIY50909.1"/>
    <property type="molecule type" value="Genomic_DNA"/>
</dbReference>
<sequence length="97" mass="11585">MNRYEIFETTSIIQVHRSLKYFPIGHQLPAFPDFHIYFLIPGKYGQWCTIGNNRRTPGIIILRFEDDHPTTDLRIWETTGVEDRFIRWTGGRFRTVI</sequence>
<evidence type="ECO:0000313" key="2">
    <source>
        <dbReference type="Proteomes" id="UP001054837"/>
    </source>
</evidence>
<dbReference type="Proteomes" id="UP001054837">
    <property type="component" value="Unassembled WGS sequence"/>
</dbReference>
<accession>A0AAV4TY31</accession>
<name>A0AAV4TY31_9ARAC</name>
<proteinExistence type="predicted"/>
<reference evidence="1 2" key="1">
    <citation type="submission" date="2021-06" db="EMBL/GenBank/DDBJ databases">
        <title>Caerostris darwini draft genome.</title>
        <authorList>
            <person name="Kono N."/>
            <person name="Arakawa K."/>
        </authorList>
    </citation>
    <scope>NUCLEOTIDE SEQUENCE [LARGE SCALE GENOMIC DNA]</scope>
</reference>